<dbReference type="AlphaFoldDB" id="A0A6C0FT35"/>
<organism evidence="1 2">
    <name type="scientific">Paenibacillus lycopersici</name>
    <dbReference type="NCBI Taxonomy" id="2704462"/>
    <lineage>
        <taxon>Bacteria</taxon>
        <taxon>Bacillati</taxon>
        <taxon>Bacillota</taxon>
        <taxon>Bacilli</taxon>
        <taxon>Bacillales</taxon>
        <taxon>Paenibacillaceae</taxon>
        <taxon>Paenibacillus</taxon>
    </lineage>
</organism>
<dbReference type="SUPFAM" id="SSF81837">
    <property type="entry name" value="BEACH domain"/>
    <property type="match status" value="1"/>
</dbReference>
<dbReference type="KEGG" id="plyc:GXP70_00520"/>
<accession>A0A6C0FT35</accession>
<evidence type="ECO:0000313" key="2">
    <source>
        <dbReference type="Proteomes" id="UP000476064"/>
    </source>
</evidence>
<dbReference type="RefSeq" id="WP_162354686.1">
    <property type="nucleotide sequence ID" value="NZ_CP048209.1"/>
</dbReference>
<dbReference type="EMBL" id="CP048209">
    <property type="protein sequence ID" value="QHT58611.1"/>
    <property type="molecule type" value="Genomic_DNA"/>
</dbReference>
<gene>
    <name evidence="1" type="ORF">GXP70_00520</name>
</gene>
<sequence>MYNGLTMAIDSFASYVEREIPVPDGVTPSQVTTAIIVRALILAYNEVLYPYHKWFMKVLEGVASKPNNLFQLMNNVLQHKSKESLETLYECVTQFYEWPRSEKGWHIRFMLDSELNWMTGHVPVADL</sequence>
<reference evidence="1 2" key="1">
    <citation type="submission" date="2020-01" db="EMBL/GenBank/DDBJ databases">
        <title>Paenibacillus sp. nov., isolated from tomato rhizosphere.</title>
        <authorList>
            <person name="Weon H.-Y."/>
            <person name="Lee S.A."/>
        </authorList>
    </citation>
    <scope>NUCLEOTIDE SEQUENCE [LARGE SCALE GENOMIC DNA]</scope>
    <source>
        <strain evidence="1 2">12200R-189</strain>
    </source>
</reference>
<keyword evidence="2" id="KW-1185">Reference proteome</keyword>
<dbReference type="Proteomes" id="UP000476064">
    <property type="component" value="Chromosome"/>
</dbReference>
<evidence type="ECO:0000313" key="1">
    <source>
        <dbReference type="EMBL" id="QHT58611.1"/>
    </source>
</evidence>
<protein>
    <submittedName>
        <fullName evidence="1">Uncharacterized protein</fullName>
    </submittedName>
</protein>
<name>A0A6C0FT35_9BACL</name>
<dbReference type="InterPro" id="IPR036372">
    <property type="entry name" value="BEACH_dom_sf"/>
</dbReference>
<proteinExistence type="predicted"/>